<feature type="transmembrane region" description="Helical" evidence="8">
    <location>
        <begin position="298"/>
        <end position="320"/>
    </location>
</feature>
<feature type="transmembrane region" description="Helical" evidence="8">
    <location>
        <begin position="326"/>
        <end position="348"/>
    </location>
</feature>
<feature type="transmembrane region" description="Helical" evidence="8">
    <location>
        <begin position="94"/>
        <end position="115"/>
    </location>
</feature>
<evidence type="ECO:0000256" key="2">
    <source>
        <dbReference type="ARBA" id="ARBA00008821"/>
    </source>
</evidence>
<feature type="transmembrane region" description="Helical" evidence="8">
    <location>
        <begin position="176"/>
        <end position="196"/>
    </location>
</feature>
<dbReference type="InterPro" id="IPR006042">
    <property type="entry name" value="Xan_ur_permease"/>
</dbReference>
<name>A0ABS2MQL9_9FIRM</name>
<keyword evidence="7 8" id="KW-0472">Membrane</keyword>
<dbReference type="InterPro" id="IPR006043">
    <property type="entry name" value="NCS2"/>
</dbReference>
<dbReference type="Proteomes" id="UP000767854">
    <property type="component" value="Unassembled WGS sequence"/>
</dbReference>
<feature type="transmembrane region" description="Helical" evidence="8">
    <location>
        <begin position="59"/>
        <end position="87"/>
    </location>
</feature>
<organism evidence="9 10">
    <name type="scientific">Fusibacter tunisiensis</name>
    <dbReference type="NCBI Taxonomy" id="1008308"/>
    <lineage>
        <taxon>Bacteria</taxon>
        <taxon>Bacillati</taxon>
        <taxon>Bacillota</taxon>
        <taxon>Clostridia</taxon>
        <taxon>Eubacteriales</taxon>
        <taxon>Eubacteriales Family XII. Incertae Sedis</taxon>
        <taxon>Fusibacter</taxon>
    </lineage>
</organism>
<evidence type="ECO:0000256" key="1">
    <source>
        <dbReference type="ARBA" id="ARBA00004651"/>
    </source>
</evidence>
<evidence type="ECO:0000256" key="4">
    <source>
        <dbReference type="ARBA" id="ARBA00022475"/>
    </source>
</evidence>
<comment type="caution">
    <text evidence="9">The sequence shown here is derived from an EMBL/GenBank/DDBJ whole genome shotgun (WGS) entry which is preliminary data.</text>
</comment>
<keyword evidence="5 8" id="KW-0812">Transmembrane</keyword>
<feature type="transmembrane region" description="Helical" evidence="8">
    <location>
        <begin position="360"/>
        <end position="378"/>
    </location>
</feature>
<reference evidence="9 10" key="1">
    <citation type="submission" date="2021-01" db="EMBL/GenBank/DDBJ databases">
        <title>Genomic Encyclopedia of Type Strains, Phase IV (KMG-IV): sequencing the most valuable type-strain genomes for metagenomic binning, comparative biology and taxonomic classification.</title>
        <authorList>
            <person name="Goeker M."/>
        </authorList>
    </citation>
    <scope>NUCLEOTIDE SEQUENCE [LARGE SCALE GENOMIC DNA]</scope>
    <source>
        <strain evidence="9 10">DSM 24436</strain>
    </source>
</reference>
<feature type="transmembrane region" description="Helical" evidence="8">
    <location>
        <begin position="153"/>
        <end position="170"/>
    </location>
</feature>
<evidence type="ECO:0000256" key="6">
    <source>
        <dbReference type="ARBA" id="ARBA00022989"/>
    </source>
</evidence>
<evidence type="ECO:0000256" key="5">
    <source>
        <dbReference type="ARBA" id="ARBA00022692"/>
    </source>
</evidence>
<dbReference type="PANTHER" id="PTHR42810:SF4">
    <property type="entry name" value="URIC ACID TRANSPORTER UACT"/>
    <property type="match status" value="1"/>
</dbReference>
<comment type="subcellular location">
    <subcellularLocation>
        <location evidence="1">Cell membrane</location>
        <topology evidence="1">Multi-pass membrane protein</topology>
    </subcellularLocation>
</comment>
<evidence type="ECO:0000256" key="7">
    <source>
        <dbReference type="ARBA" id="ARBA00023136"/>
    </source>
</evidence>
<accession>A0ABS2MQL9</accession>
<keyword evidence="10" id="KW-1185">Reference proteome</keyword>
<evidence type="ECO:0000256" key="3">
    <source>
        <dbReference type="ARBA" id="ARBA00022448"/>
    </source>
</evidence>
<dbReference type="EMBL" id="JAFBDT010000007">
    <property type="protein sequence ID" value="MBM7561699.1"/>
    <property type="molecule type" value="Genomic_DNA"/>
</dbReference>
<keyword evidence="3" id="KW-0813">Transport</keyword>
<dbReference type="Pfam" id="PF00860">
    <property type="entry name" value="Xan_ur_permease"/>
    <property type="match status" value="1"/>
</dbReference>
<evidence type="ECO:0000256" key="8">
    <source>
        <dbReference type="SAM" id="Phobius"/>
    </source>
</evidence>
<sequence length="406" mass="41780">MSKNTQANAIVDVTELSKPKALTLGLQHAFTMFGATVLVPIITGLDISVSLFLAGVGTLLFHLVTGGVVPAFLGSSFAFIAPILAVAESHGLEYARGGIVVAGIVYLILAGLIHVFGTEKIIRFFPPIVTGPIILVIGLKLAPTAIDMASADWLLAIIAFVIVVAVSVYAKGFLKVIPVIVGLIVTYLIAAVLGRVDFTVVSDAKFVGLPAFSFAKFNIDAILTVAPIALATMVEHIGDVVAIGATVEKDFLEKPGLSRTLLGDGIATSVSAMFGGPANTTYGENTGVLALTRVWDPVVMRIAAVFAIILGLVPKLGAIISSIPGAIIGGISIILFGMIAAVGARTLVENKVDLTKSRNLIIAATIVVLGLGGAVLPINIGALALNVEGMALAAIVGIILNIILPE</sequence>
<keyword evidence="6 8" id="KW-1133">Transmembrane helix</keyword>
<feature type="transmembrane region" description="Helical" evidence="8">
    <location>
        <begin position="121"/>
        <end position="141"/>
    </location>
</feature>
<protein>
    <submittedName>
        <fullName evidence="9">Uracil permease</fullName>
    </submittedName>
</protein>
<feature type="transmembrane region" description="Helical" evidence="8">
    <location>
        <begin position="384"/>
        <end position="404"/>
    </location>
</feature>
<dbReference type="RefSeq" id="WP_204663456.1">
    <property type="nucleotide sequence ID" value="NZ_JAFBDT010000007.1"/>
</dbReference>
<proteinExistence type="inferred from homology"/>
<dbReference type="NCBIfam" id="TIGR00801">
    <property type="entry name" value="ncs2"/>
    <property type="match status" value="1"/>
</dbReference>
<evidence type="ECO:0000313" key="10">
    <source>
        <dbReference type="Proteomes" id="UP000767854"/>
    </source>
</evidence>
<dbReference type="PANTHER" id="PTHR42810">
    <property type="entry name" value="PURINE PERMEASE C1399.01C-RELATED"/>
    <property type="match status" value="1"/>
</dbReference>
<gene>
    <name evidence="9" type="ORF">JOC49_001240</name>
</gene>
<evidence type="ECO:0000313" key="9">
    <source>
        <dbReference type="EMBL" id="MBM7561699.1"/>
    </source>
</evidence>
<feature type="transmembrane region" description="Helical" evidence="8">
    <location>
        <begin position="30"/>
        <end position="53"/>
    </location>
</feature>
<comment type="similarity">
    <text evidence="2">Belongs to the nucleobase:cation symporter-2 (NCS2) (TC 2.A.40) family.</text>
</comment>
<keyword evidence="4" id="KW-1003">Cell membrane</keyword>